<proteinExistence type="predicted"/>
<comment type="caution">
    <text evidence="1">The sequence shown here is derived from an EMBL/GenBank/DDBJ whole genome shotgun (WGS) entry which is preliminary data.</text>
</comment>
<dbReference type="Proteomes" id="UP001172101">
    <property type="component" value="Unassembled WGS sequence"/>
</dbReference>
<dbReference type="GeneID" id="85324982"/>
<sequence length="101" mass="11452">MRLSFGSAIVRRCRHTAVLVSFFVSLFFFSLLYGTQGEMVRPRNAVQQGQTPLASDSLRRTYTAWPRFLTALIRTGWLVTAFSEDPRLSNLTAKIITIIVI</sequence>
<feature type="non-terminal residue" evidence="1">
    <location>
        <position position="101"/>
    </location>
</feature>
<evidence type="ECO:0000313" key="2">
    <source>
        <dbReference type="Proteomes" id="UP001172101"/>
    </source>
</evidence>
<organism evidence="1 2">
    <name type="scientific">Lasiosphaeria miniovina</name>
    <dbReference type="NCBI Taxonomy" id="1954250"/>
    <lineage>
        <taxon>Eukaryota</taxon>
        <taxon>Fungi</taxon>
        <taxon>Dikarya</taxon>
        <taxon>Ascomycota</taxon>
        <taxon>Pezizomycotina</taxon>
        <taxon>Sordariomycetes</taxon>
        <taxon>Sordariomycetidae</taxon>
        <taxon>Sordariales</taxon>
        <taxon>Lasiosphaeriaceae</taxon>
        <taxon>Lasiosphaeria</taxon>
    </lineage>
</organism>
<dbReference type="AlphaFoldDB" id="A0AA40E3M9"/>
<dbReference type="RefSeq" id="XP_060298795.1">
    <property type="nucleotide sequence ID" value="XM_060441712.1"/>
</dbReference>
<dbReference type="EMBL" id="JAUIRO010000003">
    <property type="protein sequence ID" value="KAK0722871.1"/>
    <property type="molecule type" value="Genomic_DNA"/>
</dbReference>
<evidence type="ECO:0000313" key="1">
    <source>
        <dbReference type="EMBL" id="KAK0722871.1"/>
    </source>
</evidence>
<keyword evidence="2" id="KW-1185">Reference proteome</keyword>
<name>A0AA40E3M9_9PEZI</name>
<protein>
    <submittedName>
        <fullName evidence="1">Uncharacterized protein</fullName>
    </submittedName>
</protein>
<accession>A0AA40E3M9</accession>
<gene>
    <name evidence="1" type="ORF">B0T26DRAFT_704380</name>
</gene>
<reference evidence="1" key="1">
    <citation type="submission" date="2023-06" db="EMBL/GenBank/DDBJ databases">
        <title>Genome-scale phylogeny and comparative genomics of the fungal order Sordariales.</title>
        <authorList>
            <consortium name="Lawrence Berkeley National Laboratory"/>
            <person name="Hensen N."/>
            <person name="Bonometti L."/>
            <person name="Westerberg I."/>
            <person name="Brannstrom I.O."/>
            <person name="Guillou S."/>
            <person name="Cros-Aarteil S."/>
            <person name="Calhoun S."/>
            <person name="Haridas S."/>
            <person name="Kuo A."/>
            <person name="Mondo S."/>
            <person name="Pangilinan J."/>
            <person name="Riley R."/>
            <person name="LaButti K."/>
            <person name="Andreopoulos B."/>
            <person name="Lipzen A."/>
            <person name="Chen C."/>
            <person name="Yanf M."/>
            <person name="Daum C."/>
            <person name="Ng V."/>
            <person name="Clum A."/>
            <person name="Steindorff A."/>
            <person name="Ohm R."/>
            <person name="Martin F."/>
            <person name="Silar P."/>
            <person name="Natvig D."/>
            <person name="Lalanne C."/>
            <person name="Gautier V."/>
            <person name="Ament-velasquez S.L."/>
            <person name="Kruys A."/>
            <person name="Hutchinson M.I."/>
            <person name="Powell A.J."/>
            <person name="Barry K."/>
            <person name="Miller A.N."/>
            <person name="Grigoriev I.V."/>
            <person name="Debuchy R."/>
            <person name="Gladieux P."/>
            <person name="Thoren M.H."/>
            <person name="Johannesson H."/>
        </authorList>
    </citation>
    <scope>NUCLEOTIDE SEQUENCE</scope>
    <source>
        <strain evidence="1">SMH2392-1A</strain>
    </source>
</reference>